<evidence type="ECO:0000256" key="3">
    <source>
        <dbReference type="ARBA" id="ARBA00023125"/>
    </source>
</evidence>
<evidence type="ECO:0000256" key="2">
    <source>
        <dbReference type="ARBA" id="ARBA00023015"/>
    </source>
</evidence>
<dbReference type="GO" id="GO:0006351">
    <property type="term" value="P:DNA-templated transcription"/>
    <property type="evidence" value="ECO:0007669"/>
    <property type="project" value="TreeGrafter"/>
</dbReference>
<dbReference type="Proteomes" id="UP000188604">
    <property type="component" value="Chromosome"/>
</dbReference>
<dbReference type="STRING" id="320497.A0U93_06955"/>
<dbReference type="Pfam" id="PF03466">
    <property type="entry name" value="LysR_substrate"/>
    <property type="match status" value="1"/>
</dbReference>
<evidence type="ECO:0000256" key="4">
    <source>
        <dbReference type="ARBA" id="ARBA00023163"/>
    </source>
</evidence>
<proteinExistence type="inferred from homology"/>
<dbReference type="FunFam" id="1.10.10.10:FF:000001">
    <property type="entry name" value="LysR family transcriptional regulator"/>
    <property type="match status" value="1"/>
</dbReference>
<gene>
    <name evidence="6" type="ORF">A0U93_06955</name>
</gene>
<keyword evidence="3" id="KW-0238">DNA-binding</keyword>
<dbReference type="RefSeq" id="WP_077808400.1">
    <property type="nucleotide sequence ID" value="NZ_BJXS01000002.1"/>
</dbReference>
<dbReference type="InterPro" id="IPR036388">
    <property type="entry name" value="WH-like_DNA-bd_sf"/>
</dbReference>
<dbReference type="PANTHER" id="PTHR30537">
    <property type="entry name" value="HTH-TYPE TRANSCRIPTIONAL REGULATOR"/>
    <property type="match status" value="1"/>
</dbReference>
<dbReference type="InterPro" id="IPR005119">
    <property type="entry name" value="LysR_subst-bd"/>
</dbReference>
<dbReference type="FunFam" id="3.40.190.290:FF:000001">
    <property type="entry name" value="Transcriptional regulator, LysR family"/>
    <property type="match status" value="1"/>
</dbReference>
<evidence type="ECO:0000313" key="7">
    <source>
        <dbReference type="Proteomes" id="UP000188604"/>
    </source>
</evidence>
<keyword evidence="7" id="KW-1185">Reference proteome</keyword>
<dbReference type="PANTHER" id="PTHR30537:SF72">
    <property type="entry name" value="LYSR FAMILY TRANSCRIPTIONAL REGULATOR"/>
    <property type="match status" value="1"/>
</dbReference>
<evidence type="ECO:0000313" key="6">
    <source>
        <dbReference type="EMBL" id="AQS89363.1"/>
    </source>
</evidence>
<dbReference type="Gene3D" id="3.40.190.290">
    <property type="match status" value="1"/>
</dbReference>
<dbReference type="SUPFAM" id="SSF46785">
    <property type="entry name" value="Winged helix' DNA-binding domain"/>
    <property type="match status" value="1"/>
</dbReference>
<sequence>MDRIDLFRIFARVVETGSFTRAADTLKMPRSTVSTAIQELESRVGTRLLARTTRSVSVTPNGAAFYDHCVRLVTDVEEVEALFRRDEIGPQGLLRVNLPGRIGRLIVAPALPAFLERYPAVDIELGMTDRVVNLIEDGIDCVLRVGPLQDSGLIGRKIGDLALINVASPAYVQRYGAPVHPADLRAHHVVRYASPASSRVEDWEWMDGGEVHTMPVAGRVTVNSAEASIACCLAGLGLIQIPAYDVRHHLAVGELVEIMPEWPAAPLPMSILYPHRKHLSRRLQVFMEWVVPLLSEFLQ</sequence>
<dbReference type="Gene3D" id="1.10.10.10">
    <property type="entry name" value="Winged helix-like DNA-binding domain superfamily/Winged helix DNA-binding domain"/>
    <property type="match status" value="1"/>
</dbReference>
<dbReference type="OrthoDB" id="9812435at2"/>
<name>A0A1U9KU83_9PROT</name>
<evidence type="ECO:0000259" key="5">
    <source>
        <dbReference type="PROSITE" id="PS50931"/>
    </source>
</evidence>
<feature type="domain" description="HTH lysR-type" evidence="5">
    <location>
        <begin position="1"/>
        <end position="59"/>
    </location>
</feature>
<dbReference type="GO" id="GO:0043565">
    <property type="term" value="F:sequence-specific DNA binding"/>
    <property type="evidence" value="ECO:0007669"/>
    <property type="project" value="TreeGrafter"/>
</dbReference>
<dbReference type="KEGG" id="nch:A0U93_06955"/>
<dbReference type="InterPro" id="IPR058163">
    <property type="entry name" value="LysR-type_TF_proteobact-type"/>
</dbReference>
<protein>
    <submittedName>
        <fullName evidence="6">Transcriptional regulator</fullName>
    </submittedName>
</protein>
<dbReference type="AlphaFoldDB" id="A0A1U9KU83"/>
<keyword evidence="4" id="KW-0804">Transcription</keyword>
<dbReference type="GO" id="GO:0003700">
    <property type="term" value="F:DNA-binding transcription factor activity"/>
    <property type="evidence" value="ECO:0007669"/>
    <property type="project" value="InterPro"/>
</dbReference>
<evidence type="ECO:0000256" key="1">
    <source>
        <dbReference type="ARBA" id="ARBA00009437"/>
    </source>
</evidence>
<comment type="similarity">
    <text evidence="1">Belongs to the LysR transcriptional regulatory family.</text>
</comment>
<dbReference type="InterPro" id="IPR000847">
    <property type="entry name" value="LysR_HTH_N"/>
</dbReference>
<dbReference type="CDD" id="cd08472">
    <property type="entry name" value="PBP2_CrgA_like_3"/>
    <property type="match status" value="1"/>
</dbReference>
<organism evidence="6 7">
    <name type="scientific">Neoasaia chiangmaiensis</name>
    <dbReference type="NCBI Taxonomy" id="320497"/>
    <lineage>
        <taxon>Bacteria</taxon>
        <taxon>Pseudomonadati</taxon>
        <taxon>Pseudomonadota</taxon>
        <taxon>Alphaproteobacteria</taxon>
        <taxon>Acetobacterales</taxon>
        <taxon>Acetobacteraceae</taxon>
        <taxon>Neoasaia</taxon>
    </lineage>
</organism>
<dbReference type="EMBL" id="CP014691">
    <property type="protein sequence ID" value="AQS89363.1"/>
    <property type="molecule type" value="Genomic_DNA"/>
</dbReference>
<reference evidence="6 7" key="1">
    <citation type="submission" date="2016-03" db="EMBL/GenBank/DDBJ databases">
        <title>Acetic acid bacteria sequencing.</title>
        <authorList>
            <person name="Brandt J."/>
            <person name="Jakob F."/>
            <person name="Vogel R.F."/>
        </authorList>
    </citation>
    <scope>NUCLEOTIDE SEQUENCE [LARGE SCALE GENOMIC DNA]</scope>
    <source>
        <strain evidence="6 7">NBRC 101099</strain>
    </source>
</reference>
<keyword evidence="2" id="KW-0805">Transcription regulation</keyword>
<dbReference type="InterPro" id="IPR036390">
    <property type="entry name" value="WH_DNA-bd_sf"/>
</dbReference>
<dbReference type="Pfam" id="PF00126">
    <property type="entry name" value="HTH_1"/>
    <property type="match status" value="1"/>
</dbReference>
<dbReference type="PROSITE" id="PS50931">
    <property type="entry name" value="HTH_LYSR"/>
    <property type="match status" value="1"/>
</dbReference>
<accession>A0A1U9KU83</accession>
<dbReference type="SUPFAM" id="SSF53850">
    <property type="entry name" value="Periplasmic binding protein-like II"/>
    <property type="match status" value="1"/>
</dbReference>